<reference evidence="1" key="1">
    <citation type="submission" date="2020-08" db="EMBL/GenBank/DDBJ databases">
        <title>Multicomponent nature underlies the extraordinary mechanical properties of spider dragline silk.</title>
        <authorList>
            <person name="Kono N."/>
            <person name="Nakamura H."/>
            <person name="Mori M."/>
            <person name="Yoshida Y."/>
            <person name="Ohtoshi R."/>
            <person name="Malay A.D."/>
            <person name="Moran D.A.P."/>
            <person name="Tomita M."/>
            <person name="Numata K."/>
            <person name="Arakawa K."/>
        </authorList>
    </citation>
    <scope>NUCLEOTIDE SEQUENCE</scope>
</reference>
<proteinExistence type="predicted"/>
<name>A0A8X6N340_NEPPI</name>
<gene>
    <name evidence="1" type="ORF">NPIL_460301</name>
</gene>
<evidence type="ECO:0000313" key="1">
    <source>
        <dbReference type="EMBL" id="GFS91568.1"/>
    </source>
</evidence>
<dbReference type="OrthoDB" id="6421848at2759"/>
<dbReference type="AlphaFoldDB" id="A0A8X6N340"/>
<dbReference type="EMBL" id="BMAW01004908">
    <property type="protein sequence ID" value="GFS91568.1"/>
    <property type="molecule type" value="Genomic_DNA"/>
</dbReference>
<accession>A0A8X6N340</accession>
<protein>
    <submittedName>
        <fullName evidence="1">Uncharacterized protein</fullName>
    </submittedName>
</protein>
<sequence>MPFKLHEQMAYECMLVRDIIRYVLLVYWPDINWTPSGIFVDQDSDSPFNSIVQRSVKKYLDIYGWMINEKYYEHFNERKFSAKKHCEICREIIENQNNFADGRIVVFGLCSILSYITALSVSRGIRAAPRISHVLILGYFPILRNRGLIGDTFWEDFQNLCLEFSINHTGKD</sequence>
<organism evidence="1 2">
    <name type="scientific">Nephila pilipes</name>
    <name type="common">Giant wood spider</name>
    <name type="synonym">Nephila maculata</name>
    <dbReference type="NCBI Taxonomy" id="299642"/>
    <lineage>
        <taxon>Eukaryota</taxon>
        <taxon>Metazoa</taxon>
        <taxon>Ecdysozoa</taxon>
        <taxon>Arthropoda</taxon>
        <taxon>Chelicerata</taxon>
        <taxon>Arachnida</taxon>
        <taxon>Araneae</taxon>
        <taxon>Araneomorphae</taxon>
        <taxon>Entelegynae</taxon>
        <taxon>Araneoidea</taxon>
        <taxon>Nephilidae</taxon>
        <taxon>Nephila</taxon>
    </lineage>
</organism>
<evidence type="ECO:0000313" key="2">
    <source>
        <dbReference type="Proteomes" id="UP000887013"/>
    </source>
</evidence>
<comment type="caution">
    <text evidence="1">The sequence shown here is derived from an EMBL/GenBank/DDBJ whole genome shotgun (WGS) entry which is preliminary data.</text>
</comment>
<keyword evidence="2" id="KW-1185">Reference proteome</keyword>
<dbReference type="Proteomes" id="UP000887013">
    <property type="component" value="Unassembled WGS sequence"/>
</dbReference>